<protein>
    <submittedName>
        <fullName evidence="12">Diphosphate--fructose-6-phosphate 1-phosphotransferase</fullName>
    </submittedName>
</protein>
<reference evidence="12 13" key="1">
    <citation type="journal article" date="2013" name="Curr. Biol.">
        <title>The Genome of the Foraminiferan Reticulomyxa filosa.</title>
        <authorList>
            <person name="Glockner G."/>
            <person name="Hulsmann N."/>
            <person name="Schleicher M."/>
            <person name="Noegel A.A."/>
            <person name="Eichinger L."/>
            <person name="Gallinger C."/>
            <person name="Pawlowski J."/>
            <person name="Sierra R."/>
            <person name="Euteneuer U."/>
            <person name="Pillet L."/>
            <person name="Moustafa A."/>
            <person name="Platzer M."/>
            <person name="Groth M."/>
            <person name="Szafranski K."/>
            <person name="Schliwa M."/>
        </authorList>
    </citation>
    <scope>NUCLEOTIDE SEQUENCE [LARGE SCALE GENOMIC DNA]</scope>
</reference>
<dbReference type="PANTHER" id="PTHR43650">
    <property type="entry name" value="PYROPHOSPHATE--FRUCTOSE 6-PHOSPHATE 1-PHOSPHOTRANSFERASE"/>
    <property type="match status" value="1"/>
</dbReference>
<evidence type="ECO:0000256" key="6">
    <source>
        <dbReference type="ARBA" id="ARBA00022777"/>
    </source>
</evidence>
<dbReference type="GO" id="GO:0047334">
    <property type="term" value="F:diphosphate-fructose-6-phosphate 1-phosphotransferase activity"/>
    <property type="evidence" value="ECO:0007669"/>
    <property type="project" value="UniProtKB-EC"/>
</dbReference>
<dbReference type="SUPFAM" id="SSF53784">
    <property type="entry name" value="Phosphofructokinase"/>
    <property type="match status" value="1"/>
</dbReference>
<evidence type="ECO:0000256" key="2">
    <source>
        <dbReference type="ARBA" id="ARBA00003138"/>
    </source>
</evidence>
<keyword evidence="3" id="KW-0963">Cytoplasm</keyword>
<feature type="non-terminal residue" evidence="12">
    <location>
        <position position="355"/>
    </location>
</feature>
<name>X6M5M9_RETFI</name>
<keyword evidence="8" id="KW-0324">Glycolysis</keyword>
<keyword evidence="4 12" id="KW-0808">Transferase</keyword>
<sequence>MTDETLLGKLRREFVPRIPKSLEHLEKLKFETGEKTKSISNQKEISGLFPLTYGQPLLHLAHSDEEKSLEHSPPPIAYKNTKKKKKKKKKKTNSGQASGGHNVITGLFDALKHLNGESTMIGFLDGPIGVIQNKYIKIDKNVVDEYRNTGGFDMIRSGRDKIETSQQQESALKSVVSHDLNGLVIIGGDDSNTNAAVLAEYFASQKCKCVPKTIDGDLQNEYIEMSFGFDTAVKTYSEMISNICRDAKSAAKSWHFIKLMGRDASHVTLDCALQTHVNITLIGEEVEKQDLLLHDIADHMADVIATRQAKGKDYGIVLIPEGIISFIPSMKALIGELSSLLKKGSSHLKALDERP</sequence>
<evidence type="ECO:0000256" key="7">
    <source>
        <dbReference type="ARBA" id="ARBA00022842"/>
    </source>
</evidence>
<dbReference type="GO" id="GO:0006002">
    <property type="term" value="P:fructose 6-phosphate metabolic process"/>
    <property type="evidence" value="ECO:0007669"/>
    <property type="project" value="InterPro"/>
</dbReference>
<comment type="function">
    <text evidence="2">Catalyzes the phosphorylation of D-fructose 6-phosphate, the first committing step of glycolysis. Uses inorganic phosphate (PPi) as phosphoryl donor instead of ATP like common ATP-dependent phosphofructokinases (ATP-PFKs), which renders the reaction reversible, and can thus function both in glycolysis and gluconeogenesis. Consistently, PPi-PFK can replace the enzymes of both the forward (ATP-PFK) and reverse (fructose-bisphosphatase (FBPase)) reactions.</text>
</comment>
<gene>
    <name evidence="12" type="ORF">RFI_28089</name>
</gene>
<evidence type="ECO:0000256" key="9">
    <source>
        <dbReference type="ARBA" id="ARBA00048072"/>
    </source>
</evidence>
<proteinExistence type="predicted"/>
<evidence type="ECO:0000256" key="3">
    <source>
        <dbReference type="ARBA" id="ARBA00022490"/>
    </source>
</evidence>
<feature type="compositionally biased region" description="Basic residues" evidence="10">
    <location>
        <begin position="80"/>
        <end position="92"/>
    </location>
</feature>
<keyword evidence="7" id="KW-0460">Magnesium</keyword>
<dbReference type="GO" id="GO:0005829">
    <property type="term" value="C:cytosol"/>
    <property type="evidence" value="ECO:0007669"/>
    <property type="project" value="TreeGrafter"/>
</dbReference>
<dbReference type="Proteomes" id="UP000023152">
    <property type="component" value="Unassembled WGS sequence"/>
</dbReference>
<dbReference type="PRINTS" id="PR00476">
    <property type="entry name" value="PHFRCTKINASE"/>
</dbReference>
<dbReference type="Pfam" id="PF00365">
    <property type="entry name" value="PFK"/>
    <property type="match status" value="1"/>
</dbReference>
<evidence type="ECO:0000259" key="11">
    <source>
        <dbReference type="Pfam" id="PF00365"/>
    </source>
</evidence>
<feature type="region of interest" description="Disordered" evidence="10">
    <location>
        <begin position="64"/>
        <end position="99"/>
    </location>
</feature>
<comment type="catalytic activity">
    <reaction evidence="9">
        <text>beta-D-fructose 6-phosphate + diphosphate = beta-D-fructose 1,6-bisphosphate + phosphate + H(+)</text>
        <dbReference type="Rhea" id="RHEA:13613"/>
        <dbReference type="ChEBI" id="CHEBI:15378"/>
        <dbReference type="ChEBI" id="CHEBI:32966"/>
        <dbReference type="ChEBI" id="CHEBI:33019"/>
        <dbReference type="ChEBI" id="CHEBI:43474"/>
        <dbReference type="ChEBI" id="CHEBI:57634"/>
        <dbReference type="EC" id="2.7.1.90"/>
    </reaction>
</comment>
<dbReference type="UniPathway" id="UPA00109">
    <property type="reaction ID" value="UER00182"/>
</dbReference>
<evidence type="ECO:0000256" key="8">
    <source>
        <dbReference type="ARBA" id="ARBA00023152"/>
    </source>
</evidence>
<keyword evidence="5" id="KW-0479">Metal-binding</keyword>
<keyword evidence="6" id="KW-0418">Kinase</keyword>
<evidence type="ECO:0000313" key="13">
    <source>
        <dbReference type="Proteomes" id="UP000023152"/>
    </source>
</evidence>
<dbReference type="GO" id="GO:0009749">
    <property type="term" value="P:response to glucose"/>
    <property type="evidence" value="ECO:0007669"/>
    <property type="project" value="TreeGrafter"/>
</dbReference>
<dbReference type="OrthoDB" id="537915at2759"/>
<dbReference type="InterPro" id="IPR035966">
    <property type="entry name" value="PKF_sf"/>
</dbReference>
<dbReference type="InterPro" id="IPR000023">
    <property type="entry name" value="Phosphofructokinase_dom"/>
</dbReference>
<dbReference type="AlphaFoldDB" id="X6M5M9"/>
<dbReference type="EMBL" id="ASPP01024158">
    <property type="protein sequence ID" value="ETO09298.1"/>
    <property type="molecule type" value="Genomic_DNA"/>
</dbReference>
<dbReference type="GO" id="GO:0046872">
    <property type="term" value="F:metal ion binding"/>
    <property type="evidence" value="ECO:0007669"/>
    <property type="project" value="UniProtKB-KW"/>
</dbReference>
<dbReference type="GO" id="GO:0003872">
    <property type="term" value="F:6-phosphofructokinase activity"/>
    <property type="evidence" value="ECO:0007669"/>
    <property type="project" value="InterPro"/>
</dbReference>
<dbReference type="InterPro" id="IPR022953">
    <property type="entry name" value="ATP_PFK"/>
</dbReference>
<evidence type="ECO:0000256" key="10">
    <source>
        <dbReference type="SAM" id="MobiDB-lite"/>
    </source>
</evidence>
<keyword evidence="13" id="KW-1185">Reference proteome</keyword>
<evidence type="ECO:0000256" key="1">
    <source>
        <dbReference type="ARBA" id="ARBA00001946"/>
    </source>
</evidence>
<dbReference type="PANTHER" id="PTHR43650:SF1">
    <property type="entry name" value="PYROPHOSPHATE--FRUCTOSE 6-PHOSPHATE 1-PHOSPHOTRANSFERASE SUBUNIT BETA 2"/>
    <property type="match status" value="1"/>
</dbReference>
<evidence type="ECO:0000256" key="4">
    <source>
        <dbReference type="ARBA" id="ARBA00022679"/>
    </source>
</evidence>
<comment type="caution">
    <text evidence="12">The sequence shown here is derived from an EMBL/GenBank/DDBJ whole genome shotgun (WGS) entry which is preliminary data.</text>
</comment>
<evidence type="ECO:0000256" key="5">
    <source>
        <dbReference type="ARBA" id="ARBA00022723"/>
    </source>
</evidence>
<evidence type="ECO:0000313" key="12">
    <source>
        <dbReference type="EMBL" id="ETO09298.1"/>
    </source>
</evidence>
<dbReference type="Gene3D" id="3.40.50.450">
    <property type="match status" value="1"/>
</dbReference>
<organism evidence="12 13">
    <name type="scientific">Reticulomyxa filosa</name>
    <dbReference type="NCBI Taxonomy" id="46433"/>
    <lineage>
        <taxon>Eukaryota</taxon>
        <taxon>Sar</taxon>
        <taxon>Rhizaria</taxon>
        <taxon>Retaria</taxon>
        <taxon>Foraminifera</taxon>
        <taxon>Monothalamids</taxon>
        <taxon>Reticulomyxidae</taxon>
        <taxon>Reticulomyxa</taxon>
    </lineage>
</organism>
<feature type="domain" description="Phosphofructokinase" evidence="11">
    <location>
        <begin position="94"/>
        <end position="325"/>
    </location>
</feature>
<accession>X6M5M9</accession>
<comment type="cofactor">
    <cofactor evidence="1">
        <name>Mg(2+)</name>
        <dbReference type="ChEBI" id="CHEBI:18420"/>
    </cofactor>
</comment>